<keyword evidence="1" id="KW-0175">Coiled coil</keyword>
<gene>
    <name evidence="2" type="ORF">EEDITHA_LOCUS22883</name>
</gene>
<proteinExistence type="predicted"/>
<dbReference type="AlphaFoldDB" id="A0AAU9VF76"/>
<evidence type="ECO:0000313" key="2">
    <source>
        <dbReference type="EMBL" id="CAH2108995.1"/>
    </source>
</evidence>
<keyword evidence="3" id="KW-1185">Reference proteome</keyword>
<dbReference type="Proteomes" id="UP001153954">
    <property type="component" value="Unassembled WGS sequence"/>
</dbReference>
<accession>A0AAU9VF76</accession>
<name>A0AAU9VF76_EUPED</name>
<sequence length="232" mass="26524">MKVLQEKVDKVQILKAKVENIVQKGENLESNSVRVCPTVDKIEEAYLQKEPIQSFAAVANQKQNRVVRNKLPRKQASVVTKPSDKSTSEKITIVKEIPEPKQGRNNSGQIAVTEDIEPQKEGNWTTVNKKKKGRYPNTEVKKGGSMSAVEIKGTERKKFLHVWRLHKETTIENLEKYVKNICGEAVPVTVERIRHKTERDYSSFIIGVPESSYDTLYQSDNWAVNIEFSEWV</sequence>
<protein>
    <submittedName>
        <fullName evidence="2">Uncharacterized protein</fullName>
    </submittedName>
</protein>
<comment type="caution">
    <text evidence="2">The sequence shown here is derived from an EMBL/GenBank/DDBJ whole genome shotgun (WGS) entry which is preliminary data.</text>
</comment>
<organism evidence="2 3">
    <name type="scientific">Euphydryas editha</name>
    <name type="common">Edith's checkerspot</name>
    <dbReference type="NCBI Taxonomy" id="104508"/>
    <lineage>
        <taxon>Eukaryota</taxon>
        <taxon>Metazoa</taxon>
        <taxon>Ecdysozoa</taxon>
        <taxon>Arthropoda</taxon>
        <taxon>Hexapoda</taxon>
        <taxon>Insecta</taxon>
        <taxon>Pterygota</taxon>
        <taxon>Neoptera</taxon>
        <taxon>Endopterygota</taxon>
        <taxon>Lepidoptera</taxon>
        <taxon>Glossata</taxon>
        <taxon>Ditrysia</taxon>
        <taxon>Papilionoidea</taxon>
        <taxon>Nymphalidae</taxon>
        <taxon>Nymphalinae</taxon>
        <taxon>Euphydryas</taxon>
    </lineage>
</organism>
<dbReference type="EMBL" id="CAKOGL010000051">
    <property type="protein sequence ID" value="CAH2108995.1"/>
    <property type="molecule type" value="Genomic_DNA"/>
</dbReference>
<feature type="coiled-coil region" evidence="1">
    <location>
        <begin position="1"/>
        <end position="31"/>
    </location>
</feature>
<evidence type="ECO:0000313" key="3">
    <source>
        <dbReference type="Proteomes" id="UP001153954"/>
    </source>
</evidence>
<reference evidence="2" key="1">
    <citation type="submission" date="2022-03" db="EMBL/GenBank/DDBJ databases">
        <authorList>
            <person name="Tunstrom K."/>
        </authorList>
    </citation>
    <scope>NUCLEOTIDE SEQUENCE</scope>
</reference>
<evidence type="ECO:0000256" key="1">
    <source>
        <dbReference type="SAM" id="Coils"/>
    </source>
</evidence>